<proteinExistence type="predicted"/>
<keyword evidence="2" id="KW-1185">Reference proteome</keyword>
<evidence type="ECO:0000313" key="1">
    <source>
        <dbReference type="EMBL" id="KAH7902975.1"/>
    </source>
</evidence>
<dbReference type="Proteomes" id="UP000790377">
    <property type="component" value="Unassembled WGS sequence"/>
</dbReference>
<comment type="caution">
    <text evidence="1">The sequence shown here is derived from an EMBL/GenBank/DDBJ whole genome shotgun (WGS) entry which is preliminary data.</text>
</comment>
<dbReference type="EMBL" id="MU269344">
    <property type="protein sequence ID" value="KAH7902975.1"/>
    <property type="molecule type" value="Genomic_DNA"/>
</dbReference>
<feature type="non-terminal residue" evidence="1">
    <location>
        <position position="124"/>
    </location>
</feature>
<reference evidence="1" key="1">
    <citation type="journal article" date="2021" name="New Phytol.">
        <title>Evolutionary innovations through gain and loss of genes in the ectomycorrhizal Boletales.</title>
        <authorList>
            <person name="Wu G."/>
            <person name="Miyauchi S."/>
            <person name="Morin E."/>
            <person name="Kuo A."/>
            <person name="Drula E."/>
            <person name="Varga T."/>
            <person name="Kohler A."/>
            <person name="Feng B."/>
            <person name="Cao Y."/>
            <person name="Lipzen A."/>
            <person name="Daum C."/>
            <person name="Hundley H."/>
            <person name="Pangilinan J."/>
            <person name="Johnson J."/>
            <person name="Barry K."/>
            <person name="LaButti K."/>
            <person name="Ng V."/>
            <person name="Ahrendt S."/>
            <person name="Min B."/>
            <person name="Choi I.G."/>
            <person name="Park H."/>
            <person name="Plett J.M."/>
            <person name="Magnuson J."/>
            <person name="Spatafora J.W."/>
            <person name="Nagy L.G."/>
            <person name="Henrissat B."/>
            <person name="Grigoriev I.V."/>
            <person name="Yang Z.L."/>
            <person name="Xu J."/>
            <person name="Martin F.M."/>
        </authorList>
    </citation>
    <scope>NUCLEOTIDE SEQUENCE</scope>
    <source>
        <strain evidence="1">ATCC 28755</strain>
    </source>
</reference>
<gene>
    <name evidence="1" type="ORF">BJ138DRAFT_965385</name>
</gene>
<name>A0ACB7ZPH0_9AGAM</name>
<sequence length="124" mass="13572">FPPKPPTTKLRKKIIRQFCEETNPATLTEAGCAVCGLLTRLELLESTDVLDAPCLELLSQTIPGLTRQTRLSSDEPIHELHGPILDDRCSGVCKNCINLLRRGKTPALALANGTWLGKVPTELQ</sequence>
<organism evidence="1 2">
    <name type="scientific">Hygrophoropsis aurantiaca</name>
    <dbReference type="NCBI Taxonomy" id="72124"/>
    <lineage>
        <taxon>Eukaryota</taxon>
        <taxon>Fungi</taxon>
        <taxon>Dikarya</taxon>
        <taxon>Basidiomycota</taxon>
        <taxon>Agaricomycotina</taxon>
        <taxon>Agaricomycetes</taxon>
        <taxon>Agaricomycetidae</taxon>
        <taxon>Boletales</taxon>
        <taxon>Coniophorineae</taxon>
        <taxon>Hygrophoropsidaceae</taxon>
        <taxon>Hygrophoropsis</taxon>
    </lineage>
</organism>
<evidence type="ECO:0000313" key="2">
    <source>
        <dbReference type="Proteomes" id="UP000790377"/>
    </source>
</evidence>
<feature type="non-terminal residue" evidence="1">
    <location>
        <position position="1"/>
    </location>
</feature>
<protein>
    <submittedName>
        <fullName evidence="1">Uncharacterized protein</fullName>
    </submittedName>
</protein>
<accession>A0ACB7ZPH0</accession>